<sequence>MKEPRFCFIQTRGLSAYILSNHLEALRHNEQCTVQLIESLVDMVTNLAKEVTHLKNDNLLLKGEIRNLHSHVEASHRPPREQRILPAETSRKEAASNQWMPSAALSTQASPAVPAGTTLSYRDVAAVGVSPPGPTALPDPDAFKTVWYTNRTTTSTPAASAVVNKVKLHREPLIGISSSQSLPVVKKAERSKALSVSRFSPEVTADDVHKSLKEQLSLKQLVCTRLKTKFNSYSSFHISVLEDVFSNK</sequence>
<proteinExistence type="predicted"/>
<feature type="region of interest" description="Disordered" evidence="1">
    <location>
        <begin position="71"/>
        <end position="97"/>
    </location>
</feature>
<evidence type="ECO:0000313" key="3">
    <source>
        <dbReference type="Proteomes" id="UP000235965"/>
    </source>
</evidence>
<reference evidence="2 3" key="1">
    <citation type="submission" date="2017-12" db="EMBL/GenBank/DDBJ databases">
        <title>Hemimetabolous genomes reveal molecular basis of termite eusociality.</title>
        <authorList>
            <person name="Harrison M.C."/>
            <person name="Jongepier E."/>
            <person name="Robertson H.M."/>
            <person name="Arning N."/>
            <person name="Bitard-Feildel T."/>
            <person name="Chao H."/>
            <person name="Childers C.P."/>
            <person name="Dinh H."/>
            <person name="Doddapaneni H."/>
            <person name="Dugan S."/>
            <person name="Gowin J."/>
            <person name="Greiner C."/>
            <person name="Han Y."/>
            <person name="Hu H."/>
            <person name="Hughes D.S.T."/>
            <person name="Huylmans A.-K."/>
            <person name="Kemena C."/>
            <person name="Kremer L.P.M."/>
            <person name="Lee S.L."/>
            <person name="Lopez-Ezquerra A."/>
            <person name="Mallet L."/>
            <person name="Monroy-Kuhn J.M."/>
            <person name="Moser A."/>
            <person name="Murali S.C."/>
            <person name="Muzny D.M."/>
            <person name="Otani S."/>
            <person name="Piulachs M.-D."/>
            <person name="Poelchau M."/>
            <person name="Qu J."/>
            <person name="Schaub F."/>
            <person name="Wada-Katsumata A."/>
            <person name="Worley K.C."/>
            <person name="Xie Q."/>
            <person name="Ylla G."/>
            <person name="Poulsen M."/>
            <person name="Gibbs R.A."/>
            <person name="Schal C."/>
            <person name="Richards S."/>
            <person name="Belles X."/>
            <person name="Korb J."/>
            <person name="Bornberg-Bauer E."/>
        </authorList>
    </citation>
    <scope>NUCLEOTIDE SEQUENCE [LARGE SCALE GENOMIC DNA]</scope>
    <source>
        <tissue evidence="2">Whole body</tissue>
    </source>
</reference>
<organism evidence="2 3">
    <name type="scientific">Cryptotermes secundus</name>
    <dbReference type="NCBI Taxonomy" id="105785"/>
    <lineage>
        <taxon>Eukaryota</taxon>
        <taxon>Metazoa</taxon>
        <taxon>Ecdysozoa</taxon>
        <taxon>Arthropoda</taxon>
        <taxon>Hexapoda</taxon>
        <taxon>Insecta</taxon>
        <taxon>Pterygota</taxon>
        <taxon>Neoptera</taxon>
        <taxon>Polyneoptera</taxon>
        <taxon>Dictyoptera</taxon>
        <taxon>Blattodea</taxon>
        <taxon>Blattoidea</taxon>
        <taxon>Termitoidae</taxon>
        <taxon>Kalotermitidae</taxon>
        <taxon>Cryptotermitinae</taxon>
        <taxon>Cryptotermes</taxon>
    </lineage>
</organism>
<name>A0A2J7PGK8_9NEOP</name>
<feature type="compositionally biased region" description="Basic and acidic residues" evidence="1">
    <location>
        <begin position="71"/>
        <end position="94"/>
    </location>
</feature>
<dbReference type="InParanoid" id="A0A2J7PGK8"/>
<comment type="caution">
    <text evidence="2">The sequence shown here is derived from an EMBL/GenBank/DDBJ whole genome shotgun (WGS) entry which is preliminary data.</text>
</comment>
<dbReference type="EMBL" id="NEVH01025195">
    <property type="protein sequence ID" value="PNF15465.1"/>
    <property type="molecule type" value="Genomic_DNA"/>
</dbReference>
<gene>
    <name evidence="2" type="ORF">B7P43_G17548</name>
</gene>
<evidence type="ECO:0000256" key="1">
    <source>
        <dbReference type="SAM" id="MobiDB-lite"/>
    </source>
</evidence>
<dbReference type="OrthoDB" id="7242500at2759"/>
<dbReference type="AlphaFoldDB" id="A0A2J7PGK8"/>
<dbReference type="Proteomes" id="UP000235965">
    <property type="component" value="Unassembled WGS sequence"/>
</dbReference>
<accession>A0A2J7PGK8</accession>
<protein>
    <submittedName>
        <fullName evidence="2">Uncharacterized protein</fullName>
    </submittedName>
</protein>
<keyword evidence="3" id="KW-1185">Reference proteome</keyword>
<evidence type="ECO:0000313" key="2">
    <source>
        <dbReference type="EMBL" id="PNF15465.1"/>
    </source>
</evidence>